<accession>A0AA36C3S4</accession>
<organism evidence="2 3">
    <name type="scientific">Mesorhabditis spiculigera</name>
    <dbReference type="NCBI Taxonomy" id="96644"/>
    <lineage>
        <taxon>Eukaryota</taxon>
        <taxon>Metazoa</taxon>
        <taxon>Ecdysozoa</taxon>
        <taxon>Nematoda</taxon>
        <taxon>Chromadorea</taxon>
        <taxon>Rhabditida</taxon>
        <taxon>Rhabditina</taxon>
        <taxon>Rhabditomorpha</taxon>
        <taxon>Rhabditoidea</taxon>
        <taxon>Rhabditidae</taxon>
        <taxon>Mesorhabditinae</taxon>
        <taxon>Mesorhabditis</taxon>
    </lineage>
</organism>
<dbReference type="Pfam" id="PF18944">
    <property type="entry name" value="DUF5691"/>
    <property type="match status" value="1"/>
</dbReference>
<dbReference type="Proteomes" id="UP001177023">
    <property type="component" value="Unassembled WGS sequence"/>
</dbReference>
<evidence type="ECO:0000313" key="2">
    <source>
        <dbReference type="EMBL" id="CAJ0557597.1"/>
    </source>
</evidence>
<feature type="compositionally biased region" description="Basic and acidic residues" evidence="1">
    <location>
        <begin position="40"/>
        <end position="49"/>
    </location>
</feature>
<sequence>MLVPQSKVFRANMLWGCWWNGRKGVMPSTDEPADFAAEWLSRREEKAENTGESGDEVPKKSPDPATAQKRADRVAGGLVELDLWITDQIRSGLAAMDTSWAGFDAVAARMVDAQAPGIAGTLRALAGIVASTENWPEKVLDELARLHLLVAAHQKLSELPEDLAYSVKAHVGYPVSTESVMESIPVKENWMILGSGITEEKRLFTRTVDARQEFETVGHAARLLHGSPNFATETPPVGFLLNADVHFYPGAAALRARMGATHGEPEPFTTMPFRKHRRCVAAVCRCPRRRSLVALVAGSDQFALRAEGDSDLLWKLLGISGGYPVTVCGTWNALALTPISVFAGGQVIVLTSTTFEELPAEVRGHARELDGDPAEMLLAAAASERAYRRGGAGSTTAASTPAPDDSAIHAAGILIGAPAVDARWPRRPCSTNGSQSRWSATIVRLIIWSPSCFPCTCERSSPESILQIVGERGRWLAAQNLSGTSSSGTRDANPDTLAEQIPLALAELRKSWGTERGEQKAAFVSTLAIGSSADDQPLLEEALDDRRKDVRSRAAAEVLGRLRIGVRGRIAARVQKWARVSGNCFDPRWSSCRLRKSMRRRGETASKIGRNPHTDYRAEYVRQAISSAPLSLWNNMIVRLVHRCSRAEQCGMGAGTLSHTRHGHRSTPTPVGAGQGALADLLRSGNGDANVLHPGRAAISRRLWQVHGQTTYPGSRGPVGTSCGQTCRWGRHRPANSRATNSSASLRLAESRFPYSAVTLLDRAAERARDPDWRQTFARTASAITYRKTPARGAHMTDSVTVPTTEPAKS</sequence>
<dbReference type="AlphaFoldDB" id="A0AA36C3S4"/>
<dbReference type="EMBL" id="CATQJA010000056">
    <property type="protein sequence ID" value="CAJ0557597.1"/>
    <property type="molecule type" value="Genomic_DNA"/>
</dbReference>
<reference evidence="2" key="1">
    <citation type="submission" date="2023-06" db="EMBL/GenBank/DDBJ databases">
        <authorList>
            <person name="Delattre M."/>
        </authorList>
    </citation>
    <scope>NUCLEOTIDE SEQUENCE</scope>
    <source>
        <strain evidence="2">AF72</strain>
    </source>
</reference>
<feature type="non-terminal residue" evidence="2">
    <location>
        <position position="810"/>
    </location>
</feature>
<feature type="region of interest" description="Disordered" evidence="1">
    <location>
        <begin position="791"/>
        <end position="810"/>
    </location>
</feature>
<protein>
    <submittedName>
        <fullName evidence="2">Uncharacterized protein</fullName>
    </submittedName>
</protein>
<name>A0AA36C3S4_9BILA</name>
<evidence type="ECO:0000256" key="1">
    <source>
        <dbReference type="SAM" id="MobiDB-lite"/>
    </source>
</evidence>
<dbReference type="InterPro" id="IPR043746">
    <property type="entry name" value="DUF5691"/>
</dbReference>
<keyword evidence="3" id="KW-1185">Reference proteome</keyword>
<comment type="caution">
    <text evidence="2">The sequence shown here is derived from an EMBL/GenBank/DDBJ whole genome shotgun (WGS) entry which is preliminary data.</text>
</comment>
<feature type="region of interest" description="Disordered" evidence="1">
    <location>
        <begin position="40"/>
        <end position="71"/>
    </location>
</feature>
<gene>
    <name evidence="2" type="ORF">MSPICULIGERA_LOCUS355</name>
</gene>
<proteinExistence type="predicted"/>
<evidence type="ECO:0000313" key="3">
    <source>
        <dbReference type="Proteomes" id="UP001177023"/>
    </source>
</evidence>